<dbReference type="Proteomes" id="UP001530315">
    <property type="component" value="Unassembled WGS sequence"/>
</dbReference>
<proteinExistence type="predicted"/>
<dbReference type="EMBL" id="JALLAZ020001457">
    <property type="protein sequence ID" value="KAL3774603.1"/>
    <property type="molecule type" value="Genomic_DNA"/>
</dbReference>
<protein>
    <recommendedName>
        <fullName evidence="3">Ubiquitin-like domain-containing protein</fullName>
    </recommendedName>
</protein>
<sequence length="175" mass="19563">MSQHAAAPTKVFCVAFPHVFNRFSEITAAYDRVNEMSEARGNNGEAPSINSKASDEGWVKLDLNEGWVKLDLKVLDKTSELIDWSYMDFSRTFHSSATVQTVKEVIKKWHGGKIQSLTLCKGSYQETNELRDDKLTLKECGIGGSFDKNKAPAVTLYYDFKPDGCATNPEPILMC</sequence>
<comment type="caution">
    <text evidence="1">The sequence shown here is derived from an EMBL/GenBank/DDBJ whole genome shotgun (WGS) entry which is preliminary data.</text>
</comment>
<accession>A0ABD3NF97</accession>
<name>A0ABD3NF97_9STRA</name>
<evidence type="ECO:0000313" key="2">
    <source>
        <dbReference type="Proteomes" id="UP001530315"/>
    </source>
</evidence>
<evidence type="ECO:0008006" key="3">
    <source>
        <dbReference type="Google" id="ProtNLM"/>
    </source>
</evidence>
<organism evidence="1 2">
    <name type="scientific">Stephanodiscus triporus</name>
    <dbReference type="NCBI Taxonomy" id="2934178"/>
    <lineage>
        <taxon>Eukaryota</taxon>
        <taxon>Sar</taxon>
        <taxon>Stramenopiles</taxon>
        <taxon>Ochrophyta</taxon>
        <taxon>Bacillariophyta</taxon>
        <taxon>Coscinodiscophyceae</taxon>
        <taxon>Thalassiosirophycidae</taxon>
        <taxon>Stephanodiscales</taxon>
        <taxon>Stephanodiscaceae</taxon>
        <taxon>Stephanodiscus</taxon>
    </lineage>
</organism>
<reference evidence="1 2" key="1">
    <citation type="submission" date="2024-10" db="EMBL/GenBank/DDBJ databases">
        <title>Updated reference genomes for cyclostephanoid diatoms.</title>
        <authorList>
            <person name="Roberts W.R."/>
            <person name="Alverson A.J."/>
        </authorList>
    </citation>
    <scope>NUCLEOTIDE SEQUENCE [LARGE SCALE GENOMIC DNA]</scope>
    <source>
        <strain evidence="1 2">AJA276-08</strain>
    </source>
</reference>
<gene>
    <name evidence="1" type="ORF">ACHAW5_001389</name>
</gene>
<evidence type="ECO:0000313" key="1">
    <source>
        <dbReference type="EMBL" id="KAL3774603.1"/>
    </source>
</evidence>
<keyword evidence="2" id="KW-1185">Reference proteome</keyword>
<dbReference type="AlphaFoldDB" id="A0ABD3NF97"/>